<reference evidence="1 2" key="1">
    <citation type="journal article" date="2018" name="Nat. Ecol. Evol.">
        <title>Shark genomes provide insights into elasmobranch evolution and the origin of vertebrates.</title>
        <authorList>
            <person name="Hara Y"/>
            <person name="Yamaguchi K"/>
            <person name="Onimaru K"/>
            <person name="Kadota M"/>
            <person name="Koyanagi M"/>
            <person name="Keeley SD"/>
            <person name="Tatsumi K"/>
            <person name="Tanaka K"/>
            <person name="Motone F"/>
            <person name="Kageyama Y"/>
            <person name="Nozu R"/>
            <person name="Adachi N"/>
            <person name="Nishimura O"/>
            <person name="Nakagawa R"/>
            <person name="Tanegashima C"/>
            <person name="Kiyatake I"/>
            <person name="Matsumoto R"/>
            <person name="Murakumo K"/>
            <person name="Nishida K"/>
            <person name="Terakita A"/>
            <person name="Kuratani S"/>
            <person name="Sato K"/>
            <person name="Hyodo S Kuraku.S."/>
        </authorList>
    </citation>
    <scope>NUCLEOTIDE SEQUENCE [LARGE SCALE GENOMIC DNA]</scope>
</reference>
<keyword evidence="2" id="KW-1185">Reference proteome</keyword>
<feature type="non-terminal residue" evidence="1">
    <location>
        <position position="68"/>
    </location>
</feature>
<organism evidence="1 2">
    <name type="scientific">Chiloscyllium punctatum</name>
    <name type="common">Brownbanded bambooshark</name>
    <name type="synonym">Hemiscyllium punctatum</name>
    <dbReference type="NCBI Taxonomy" id="137246"/>
    <lineage>
        <taxon>Eukaryota</taxon>
        <taxon>Metazoa</taxon>
        <taxon>Chordata</taxon>
        <taxon>Craniata</taxon>
        <taxon>Vertebrata</taxon>
        <taxon>Chondrichthyes</taxon>
        <taxon>Elasmobranchii</taxon>
        <taxon>Galeomorphii</taxon>
        <taxon>Galeoidea</taxon>
        <taxon>Orectolobiformes</taxon>
        <taxon>Hemiscylliidae</taxon>
        <taxon>Chiloscyllium</taxon>
    </lineage>
</organism>
<name>A0A401TFW7_CHIPU</name>
<accession>A0A401TFW7</accession>
<protein>
    <submittedName>
        <fullName evidence="1">Uncharacterized protein</fullName>
    </submittedName>
</protein>
<comment type="caution">
    <text evidence="1">The sequence shown here is derived from an EMBL/GenBank/DDBJ whole genome shotgun (WGS) entry which is preliminary data.</text>
</comment>
<dbReference type="EMBL" id="BEZZ01053696">
    <property type="protein sequence ID" value="GCC41506.1"/>
    <property type="molecule type" value="Genomic_DNA"/>
</dbReference>
<sequence>GLLLDSRTVLSEGNAERIVSTLCKVRGAALKLGQMLSIQDEAFMNPALQKIFERVRHGADFMPTRQML</sequence>
<dbReference type="STRING" id="137246.A0A401TFW7"/>
<gene>
    <name evidence="1" type="ORF">chiPu_0025183</name>
</gene>
<evidence type="ECO:0000313" key="1">
    <source>
        <dbReference type="EMBL" id="GCC41506.1"/>
    </source>
</evidence>
<dbReference type="Proteomes" id="UP000287033">
    <property type="component" value="Unassembled WGS sequence"/>
</dbReference>
<dbReference type="InterPro" id="IPR051409">
    <property type="entry name" value="Atypical_kinase_ADCK"/>
</dbReference>
<evidence type="ECO:0000313" key="2">
    <source>
        <dbReference type="Proteomes" id="UP000287033"/>
    </source>
</evidence>
<dbReference type="OrthoDB" id="201153at2759"/>
<dbReference type="AlphaFoldDB" id="A0A401TFW7"/>
<dbReference type="PANTHER" id="PTHR43851:SF1">
    <property type="entry name" value="ATYPICAL KINASE COQ8A, MITOCHONDRIAL"/>
    <property type="match status" value="1"/>
</dbReference>
<dbReference type="PANTHER" id="PTHR43851">
    <property type="match status" value="1"/>
</dbReference>
<proteinExistence type="predicted"/>
<feature type="non-terminal residue" evidence="1">
    <location>
        <position position="1"/>
    </location>
</feature>
<dbReference type="GO" id="GO:0006744">
    <property type="term" value="P:ubiquinone biosynthetic process"/>
    <property type="evidence" value="ECO:0007669"/>
    <property type="project" value="TreeGrafter"/>
</dbReference>